<dbReference type="OrthoDB" id="5802654at2759"/>
<gene>
    <name evidence="2" type="primary">Acey_s0036.g3268</name>
    <name evidence="2" type="ORF">Y032_0036g3268</name>
</gene>
<protein>
    <submittedName>
        <fullName evidence="2">Uncharacterized protein</fullName>
    </submittedName>
</protein>
<evidence type="ECO:0000313" key="2">
    <source>
        <dbReference type="EMBL" id="EYC15641.1"/>
    </source>
</evidence>
<dbReference type="STRING" id="53326.A0A016UL68"/>
<dbReference type="AlphaFoldDB" id="A0A016UL68"/>
<dbReference type="Proteomes" id="UP000024635">
    <property type="component" value="Unassembled WGS sequence"/>
</dbReference>
<keyword evidence="3" id="KW-1185">Reference proteome</keyword>
<proteinExistence type="predicted"/>
<sequence>MPRTSKRNVTVQPTVNDGAGLTESSDETDFDAMPFAELKNAVFDRNSDPLLDRMLRSLTNRMPSLAAEKIEEDKRGRSIVISGIKEASPDLRPSRRQKDLEEKVFEILDALDLECRPIEIRRMGRPEPDRARLVKVVFTSKQEWSRALANARLLRSVGFKDVYVRKSMTEMERKKEYELRKIARERNMNIGKKEWVIHRGELKRISELNVVGSQGNSH</sequence>
<organism evidence="2 3">
    <name type="scientific">Ancylostoma ceylanicum</name>
    <dbReference type="NCBI Taxonomy" id="53326"/>
    <lineage>
        <taxon>Eukaryota</taxon>
        <taxon>Metazoa</taxon>
        <taxon>Ecdysozoa</taxon>
        <taxon>Nematoda</taxon>
        <taxon>Chromadorea</taxon>
        <taxon>Rhabditida</taxon>
        <taxon>Rhabditina</taxon>
        <taxon>Rhabditomorpha</taxon>
        <taxon>Strongyloidea</taxon>
        <taxon>Ancylostomatidae</taxon>
        <taxon>Ancylostomatinae</taxon>
        <taxon>Ancylostoma</taxon>
    </lineage>
</organism>
<accession>A0A016UL68</accession>
<dbReference type="EMBL" id="JARK01001372">
    <property type="protein sequence ID" value="EYC15641.1"/>
    <property type="molecule type" value="Genomic_DNA"/>
</dbReference>
<feature type="region of interest" description="Disordered" evidence="1">
    <location>
        <begin position="1"/>
        <end position="27"/>
    </location>
</feature>
<reference evidence="3" key="1">
    <citation type="journal article" date="2015" name="Nat. Genet.">
        <title>The genome and transcriptome of the zoonotic hookworm Ancylostoma ceylanicum identify infection-specific gene families.</title>
        <authorList>
            <person name="Schwarz E.M."/>
            <person name="Hu Y."/>
            <person name="Antoshechkin I."/>
            <person name="Miller M.M."/>
            <person name="Sternberg P.W."/>
            <person name="Aroian R.V."/>
        </authorList>
    </citation>
    <scope>NUCLEOTIDE SEQUENCE</scope>
    <source>
        <strain evidence="3">HY135</strain>
    </source>
</reference>
<name>A0A016UL68_9BILA</name>
<comment type="caution">
    <text evidence="2">The sequence shown here is derived from an EMBL/GenBank/DDBJ whole genome shotgun (WGS) entry which is preliminary data.</text>
</comment>
<evidence type="ECO:0000256" key="1">
    <source>
        <dbReference type="SAM" id="MobiDB-lite"/>
    </source>
</evidence>
<evidence type="ECO:0000313" key="3">
    <source>
        <dbReference type="Proteomes" id="UP000024635"/>
    </source>
</evidence>